<dbReference type="GO" id="GO:0022890">
    <property type="term" value="F:inorganic cation transmembrane transporter activity"/>
    <property type="evidence" value="ECO:0007669"/>
    <property type="project" value="UniProtKB-ARBA"/>
</dbReference>
<comment type="cofactor">
    <cofactor evidence="15">
        <name>[2Fe-2S] cluster</name>
        <dbReference type="ChEBI" id="CHEBI:190135"/>
    </cofactor>
    <text evidence="15">Binds 1 [2Fe-2S] cluster.</text>
</comment>
<proteinExistence type="inferred from homology"/>
<dbReference type="GO" id="GO:1902494">
    <property type="term" value="C:catalytic complex"/>
    <property type="evidence" value="ECO:0007669"/>
    <property type="project" value="UniProtKB-ARBA"/>
</dbReference>
<dbReference type="NCBIfam" id="NF005725">
    <property type="entry name" value="PRK07539.1-5"/>
    <property type="match status" value="1"/>
</dbReference>
<dbReference type="GO" id="GO:0098662">
    <property type="term" value="P:inorganic cation transmembrane transport"/>
    <property type="evidence" value="ECO:0007669"/>
    <property type="project" value="UniProtKB-ARBA"/>
</dbReference>
<dbReference type="PANTHER" id="PTHR10371">
    <property type="entry name" value="NADH DEHYDROGENASE UBIQUINONE FLAVOPROTEIN 2, MITOCHONDRIAL"/>
    <property type="match status" value="1"/>
</dbReference>
<evidence type="ECO:0000256" key="9">
    <source>
        <dbReference type="ARBA" id="ARBA00023027"/>
    </source>
</evidence>
<keyword evidence="4" id="KW-0874">Quinone</keyword>
<dbReference type="PIRSF" id="PIRSF000216">
    <property type="entry name" value="NADH_DH_24kDa"/>
    <property type="match status" value="1"/>
</dbReference>
<evidence type="ECO:0000256" key="3">
    <source>
        <dbReference type="ARBA" id="ARBA00022714"/>
    </source>
</evidence>
<accession>A0AAT9G844</accession>
<evidence type="ECO:0000256" key="4">
    <source>
        <dbReference type="ARBA" id="ARBA00022719"/>
    </source>
</evidence>
<sequence length="165" mass="18920">MNDEPLNFSFNDENLKKAQNIIKKYPENKQKSAILPLLDLAQRQMNGWLPRGCIEYVANFLNLPFIRAYEVATFYTMFNLKPVGRYHIQICGTTPCWLRGSDKIVTICKKKLGINFGELTSDKKFSLTEVECLGACVNAPVVQINDDFFEDLEEERMAKLIDSLT</sequence>
<keyword evidence="3 15" id="KW-0001">2Fe-2S</keyword>
<comment type="catalytic activity">
    <reaction evidence="14">
        <text>a quinone + NADH + 5 H(+)(in) = a quinol + NAD(+) + 4 H(+)(out)</text>
        <dbReference type="Rhea" id="RHEA:57888"/>
        <dbReference type="ChEBI" id="CHEBI:15378"/>
        <dbReference type="ChEBI" id="CHEBI:24646"/>
        <dbReference type="ChEBI" id="CHEBI:57540"/>
        <dbReference type="ChEBI" id="CHEBI:57945"/>
        <dbReference type="ChEBI" id="CHEBI:132124"/>
    </reaction>
</comment>
<dbReference type="GO" id="GO:0008324">
    <property type="term" value="F:monoatomic cation transmembrane transporter activity"/>
    <property type="evidence" value="ECO:0007669"/>
    <property type="project" value="UniProtKB-ARBA"/>
</dbReference>
<gene>
    <name evidence="16" type="primary">nuoE</name>
    <name evidence="16" type="ORF">DMENIID0002_06640</name>
</gene>
<evidence type="ECO:0000256" key="10">
    <source>
        <dbReference type="ARBA" id="ARBA00025189"/>
    </source>
</evidence>
<keyword evidence="5 15" id="KW-0479">Metal-binding</keyword>
<dbReference type="GO" id="GO:0048038">
    <property type="term" value="F:quinone binding"/>
    <property type="evidence" value="ECO:0007669"/>
    <property type="project" value="UniProtKB-KW"/>
</dbReference>
<dbReference type="InterPro" id="IPR002023">
    <property type="entry name" value="NuoE-like"/>
</dbReference>
<reference evidence="16" key="1">
    <citation type="submission" date="2024-01" db="EMBL/GenBank/DDBJ databases">
        <title>Sequencing the genomes of a sandfly, Sergentomyia squamirostris, and its two endosymbionts.</title>
        <authorList>
            <person name="Itokawa K."/>
            <person name="Sanjoba C."/>
        </authorList>
    </citation>
    <scope>NUCLEOTIDE SEQUENCE</scope>
    <source>
        <strain evidence="16">RiSSQ</strain>
    </source>
</reference>
<dbReference type="GO" id="GO:0046872">
    <property type="term" value="F:metal ion binding"/>
    <property type="evidence" value="ECO:0007669"/>
    <property type="project" value="UniProtKB-KW"/>
</dbReference>
<comment type="similarity">
    <text evidence="1">Belongs to the complex I 24 kDa subunit family.</text>
</comment>
<evidence type="ECO:0000256" key="2">
    <source>
        <dbReference type="ARBA" id="ARBA00019898"/>
    </source>
</evidence>
<dbReference type="InterPro" id="IPR036249">
    <property type="entry name" value="Thioredoxin-like_sf"/>
</dbReference>
<dbReference type="InterPro" id="IPR041921">
    <property type="entry name" value="NuoE_N"/>
</dbReference>
<comment type="cofactor">
    <cofactor evidence="13">
        <name>[2Fe-2S] cluster</name>
        <dbReference type="ChEBI" id="CHEBI:190135"/>
    </cofactor>
</comment>
<evidence type="ECO:0000256" key="7">
    <source>
        <dbReference type="ARBA" id="ARBA00023004"/>
    </source>
</evidence>
<dbReference type="GO" id="GO:0031090">
    <property type="term" value="C:organelle membrane"/>
    <property type="evidence" value="ECO:0007669"/>
    <property type="project" value="UniProtKB-ARBA"/>
</dbReference>
<dbReference type="PANTHER" id="PTHR10371:SF3">
    <property type="entry name" value="NADH DEHYDROGENASE [UBIQUINONE] FLAVOPROTEIN 2, MITOCHONDRIAL"/>
    <property type="match status" value="1"/>
</dbReference>
<keyword evidence="7 15" id="KW-0408">Iron</keyword>
<evidence type="ECO:0000256" key="14">
    <source>
        <dbReference type="ARBA" id="ARBA00047712"/>
    </source>
</evidence>
<dbReference type="GO" id="GO:0051537">
    <property type="term" value="F:2 iron, 2 sulfur cluster binding"/>
    <property type="evidence" value="ECO:0007669"/>
    <property type="project" value="UniProtKB-KW"/>
</dbReference>
<dbReference type="Pfam" id="PF01257">
    <property type="entry name" value="2Fe-2S_thioredx"/>
    <property type="match status" value="1"/>
</dbReference>
<dbReference type="Gene3D" id="1.10.10.1590">
    <property type="entry name" value="NADH-quinone oxidoreductase subunit E"/>
    <property type="match status" value="1"/>
</dbReference>
<comment type="function">
    <text evidence="10">NDH-1 shuttles electrons from NADH, via FMN and iron-sulfur (Fe-S) centers, to quinones in the respiratory chain. Couples the redox reaction to proton translocation (for every two electrons transferred, four hydrogen ions are translocated across the cytoplasmic membrane), and thus conserves the redox energy in a proton gradient.</text>
</comment>
<dbReference type="InterPro" id="IPR042128">
    <property type="entry name" value="NuoE_dom"/>
</dbReference>
<evidence type="ECO:0000256" key="5">
    <source>
        <dbReference type="ARBA" id="ARBA00022723"/>
    </source>
</evidence>
<dbReference type="SUPFAM" id="SSF52833">
    <property type="entry name" value="Thioredoxin-like"/>
    <property type="match status" value="1"/>
</dbReference>
<evidence type="ECO:0000256" key="1">
    <source>
        <dbReference type="ARBA" id="ARBA00010643"/>
    </source>
</evidence>
<name>A0AAT9G844_9RICK</name>
<evidence type="ECO:0000256" key="12">
    <source>
        <dbReference type="ARBA" id="ARBA00032788"/>
    </source>
</evidence>
<dbReference type="NCBIfam" id="TIGR01958">
    <property type="entry name" value="nuoE_fam"/>
    <property type="match status" value="1"/>
</dbReference>
<dbReference type="EMBL" id="AP029170">
    <property type="protein sequence ID" value="BFD46018.1"/>
    <property type="molecule type" value="Genomic_DNA"/>
</dbReference>
<evidence type="ECO:0000313" key="16">
    <source>
        <dbReference type="EMBL" id="BFD46018.1"/>
    </source>
</evidence>
<dbReference type="FunFam" id="3.40.30.10:FF:000022">
    <property type="entry name" value="NADH dehydrogenase flavoprotein 2, mitochondrial"/>
    <property type="match status" value="1"/>
</dbReference>
<dbReference type="AlphaFoldDB" id="A0AAT9G844"/>
<organism evidence="16">
    <name type="scientific">Candidatus Tisiphia endosymbiont of Sergentomyia squamirostris</name>
    <dbReference type="NCBI Taxonomy" id="3113639"/>
    <lineage>
        <taxon>Bacteria</taxon>
        <taxon>Pseudomonadati</taxon>
        <taxon>Pseudomonadota</taxon>
        <taxon>Alphaproteobacteria</taxon>
        <taxon>Rickettsiales</taxon>
        <taxon>Rickettsiaceae</taxon>
        <taxon>Rickettsieae</taxon>
        <taxon>Candidatus Tisiphia</taxon>
    </lineage>
</organism>
<dbReference type="FunFam" id="1.10.10.1590:FF:000001">
    <property type="entry name" value="NADH-quinone oxidoreductase subunit E"/>
    <property type="match status" value="1"/>
</dbReference>
<dbReference type="GO" id="GO:0003954">
    <property type="term" value="F:NADH dehydrogenase activity"/>
    <property type="evidence" value="ECO:0007669"/>
    <property type="project" value="TreeGrafter"/>
</dbReference>
<evidence type="ECO:0000256" key="15">
    <source>
        <dbReference type="PIRSR" id="PIRSR000216-1"/>
    </source>
</evidence>
<keyword evidence="8 15" id="KW-0411">Iron-sulfur</keyword>
<evidence type="ECO:0000256" key="8">
    <source>
        <dbReference type="ARBA" id="ARBA00023014"/>
    </source>
</evidence>
<dbReference type="Gene3D" id="3.40.30.10">
    <property type="entry name" value="Glutaredoxin"/>
    <property type="match status" value="1"/>
</dbReference>
<feature type="binding site" evidence="15">
    <location>
        <position position="136"/>
    </location>
    <ligand>
        <name>[2Fe-2S] cluster</name>
        <dbReference type="ChEBI" id="CHEBI:190135"/>
    </ligand>
</feature>
<dbReference type="GO" id="GO:0098796">
    <property type="term" value="C:membrane protein complex"/>
    <property type="evidence" value="ECO:0007669"/>
    <property type="project" value="UniProtKB-ARBA"/>
</dbReference>
<dbReference type="GO" id="GO:0031967">
    <property type="term" value="C:organelle envelope"/>
    <property type="evidence" value="ECO:0007669"/>
    <property type="project" value="UniProtKB-ARBA"/>
</dbReference>
<dbReference type="GO" id="GO:0022804">
    <property type="term" value="F:active transmembrane transporter activity"/>
    <property type="evidence" value="ECO:0007669"/>
    <property type="project" value="UniProtKB-ARBA"/>
</dbReference>
<keyword evidence="9" id="KW-0520">NAD</keyword>
<evidence type="ECO:0000256" key="6">
    <source>
        <dbReference type="ARBA" id="ARBA00022967"/>
    </source>
</evidence>
<protein>
    <recommendedName>
        <fullName evidence="2">NADH-quinone oxidoreductase subunit E</fullName>
    </recommendedName>
    <alternativeName>
        <fullName evidence="11">NADH dehydrogenase I subunit E</fullName>
    </alternativeName>
    <alternativeName>
        <fullName evidence="12">NDH-1 subunit E</fullName>
    </alternativeName>
</protein>
<feature type="binding site" evidence="15">
    <location>
        <position position="91"/>
    </location>
    <ligand>
        <name>[2Fe-2S] cluster</name>
        <dbReference type="ChEBI" id="CHEBI:190135"/>
    </ligand>
</feature>
<feature type="binding site" evidence="15">
    <location>
        <position position="132"/>
    </location>
    <ligand>
        <name>[2Fe-2S] cluster</name>
        <dbReference type="ChEBI" id="CHEBI:190135"/>
    </ligand>
</feature>
<evidence type="ECO:0000256" key="11">
    <source>
        <dbReference type="ARBA" id="ARBA00031580"/>
    </source>
</evidence>
<feature type="binding site" evidence="15">
    <location>
        <position position="96"/>
    </location>
    <ligand>
        <name>[2Fe-2S] cluster</name>
        <dbReference type="ChEBI" id="CHEBI:190135"/>
    </ligand>
</feature>
<dbReference type="CDD" id="cd03064">
    <property type="entry name" value="TRX_Fd_NuoE"/>
    <property type="match status" value="1"/>
</dbReference>
<keyword evidence="6" id="KW-1278">Translocase</keyword>
<evidence type="ECO:0000256" key="13">
    <source>
        <dbReference type="ARBA" id="ARBA00034078"/>
    </source>
</evidence>
<dbReference type="PROSITE" id="PS01099">
    <property type="entry name" value="COMPLEX1_24K"/>
    <property type="match status" value="1"/>
</dbReference>